<accession>F7PFL8</accession>
<feature type="transmembrane region" description="Helical" evidence="2">
    <location>
        <begin position="169"/>
        <end position="187"/>
    </location>
</feature>
<dbReference type="KEGG" id="hti:HTIA_2211"/>
<keyword evidence="6" id="KW-1185">Reference proteome</keyword>
<dbReference type="AlphaFoldDB" id="F7PFL8"/>
<evidence type="ECO:0000313" key="3">
    <source>
        <dbReference type="EMBL" id="CCQ34323.1"/>
    </source>
</evidence>
<evidence type="ECO:0000313" key="4">
    <source>
        <dbReference type="EMBL" id="ERJ06437.1"/>
    </source>
</evidence>
<dbReference type="STRING" id="1033806.HTIA_2211"/>
<sequence>MYRRETGIVAVLAAVLLLMGTTAAVLPATGATATTVSLDGALYQNEPGSGEYLVKAKLNNTGSEARTVTVNWTIGGTQIAEKTVTVNAGEDTYYSKALNWTQLEPHAGLDGTFVAHLEGTAQSHEFAYESIPYEPSTTESPGETTTTESSVETPIGSTGAILPASGVPLWAQIGAIAVIVLLLLSILT</sequence>
<dbReference type="Proteomes" id="UP000015381">
    <property type="component" value="Chromosome I"/>
</dbReference>
<keyword evidence="2" id="KW-0472">Membrane</keyword>
<evidence type="ECO:0000313" key="6">
    <source>
        <dbReference type="Proteomes" id="UP000015381"/>
    </source>
</evidence>
<keyword evidence="2" id="KW-0812">Transmembrane</keyword>
<dbReference type="EMBL" id="AFNT02000015">
    <property type="protein sequence ID" value="ERJ06437.1"/>
    <property type="molecule type" value="Genomic_DNA"/>
</dbReference>
<dbReference type="Proteomes" id="UP000003861">
    <property type="component" value="Unassembled WGS sequence"/>
</dbReference>
<organism evidence="4 5">
    <name type="scientific">Halorhabdus tiamatea SARL4B</name>
    <dbReference type="NCBI Taxonomy" id="1033806"/>
    <lineage>
        <taxon>Archaea</taxon>
        <taxon>Methanobacteriati</taxon>
        <taxon>Methanobacteriota</taxon>
        <taxon>Stenosarchaea group</taxon>
        <taxon>Halobacteria</taxon>
        <taxon>Halobacteriales</taxon>
        <taxon>Haloarculaceae</taxon>
        <taxon>Halorhabdus</taxon>
    </lineage>
</organism>
<proteinExistence type="predicted"/>
<dbReference type="GeneID" id="23799241"/>
<reference evidence="4 5" key="2">
    <citation type="journal article" date="2013" name="PLoS ONE">
        <title>INDIGO - INtegrated Data Warehouse of MIcrobial GenOmes with Examples from the Red Sea Extremophiles.</title>
        <authorList>
            <person name="Alam I."/>
            <person name="Antunes A."/>
            <person name="Kamau A.A."/>
            <person name="Ba Alawi W."/>
            <person name="Kalkatawi M."/>
            <person name="Stingl U."/>
            <person name="Bajic V.B."/>
        </authorList>
    </citation>
    <scope>NUCLEOTIDE SEQUENCE [LARGE SCALE GENOMIC DNA]</scope>
    <source>
        <strain evidence="4 5">SARL4B</strain>
    </source>
</reference>
<protein>
    <submittedName>
        <fullName evidence="4">Uncharacterized protein</fullName>
    </submittedName>
</protein>
<evidence type="ECO:0000256" key="1">
    <source>
        <dbReference type="SAM" id="MobiDB-lite"/>
    </source>
</evidence>
<evidence type="ECO:0000256" key="2">
    <source>
        <dbReference type="SAM" id="Phobius"/>
    </source>
</evidence>
<evidence type="ECO:0000313" key="5">
    <source>
        <dbReference type="Proteomes" id="UP000003861"/>
    </source>
</evidence>
<dbReference type="HOGENOM" id="CLU_1438092_0_0_2"/>
<keyword evidence="2" id="KW-1133">Transmembrane helix</keyword>
<gene>
    <name evidence="4" type="ORF">HLRTI_001516</name>
    <name evidence="3" type="ORF">HTIA_2211</name>
</gene>
<name>F7PFL8_9EURY</name>
<reference evidence="4 5" key="1">
    <citation type="journal article" date="2011" name="J. Bacteriol.">
        <title>Genome sequence of Halorhabdus tiamatea, the first archaeon isolated from a deep-sea anoxic brine lake.</title>
        <authorList>
            <person name="Antunes A."/>
            <person name="Alam I."/>
            <person name="Bajic V.B."/>
            <person name="Stingl U."/>
        </authorList>
    </citation>
    <scope>NUCLEOTIDE SEQUENCE [LARGE SCALE GENOMIC DNA]</scope>
    <source>
        <strain evidence="4 5">SARL4B</strain>
    </source>
</reference>
<feature type="region of interest" description="Disordered" evidence="1">
    <location>
        <begin position="132"/>
        <end position="154"/>
    </location>
</feature>
<dbReference type="EMBL" id="HF571520">
    <property type="protein sequence ID" value="CCQ34323.1"/>
    <property type="molecule type" value="Genomic_DNA"/>
</dbReference>
<dbReference type="RefSeq" id="WP_008523824.1">
    <property type="nucleotide sequence ID" value="NC_021921.1"/>
</dbReference>
<reference evidence="3 6" key="3">
    <citation type="journal article" date="2014" name="Environ. Microbiol.">
        <title>Halorhabdus tiamatea: proteogenomics and glycosidase activity measurements identify the first cultivated euryarchaeon from a deep-sea anoxic brine lake as potential polysaccharide degrader.</title>
        <authorList>
            <person name="Werner J."/>
            <person name="Ferrer M."/>
            <person name="Michel G."/>
            <person name="Mann A.J."/>
            <person name="Huang S."/>
            <person name="Juarez S."/>
            <person name="Ciordia S."/>
            <person name="Albar J.P."/>
            <person name="Alcaide M."/>
            <person name="La Cono V."/>
            <person name="Yakimov M.M."/>
            <person name="Antunes A."/>
            <person name="Taborda M."/>
            <person name="Da Costa M.S."/>
            <person name="Amann R.I."/>
            <person name="Gloeckner F.O."/>
            <person name="Golyshina O.V."/>
            <person name="Golyshin P.N."/>
            <person name="Teeling H."/>
        </authorList>
    </citation>
    <scope>NUCLEOTIDE SEQUENCE [LARGE SCALE GENOMIC DNA]</scope>
    <source>
        <strain evidence="6">SARL4B</strain>
        <strain evidence="3">Type strain: SARL4B</strain>
    </source>
</reference>